<comment type="caution">
    <text evidence="1">The sequence shown here is derived from an EMBL/GenBank/DDBJ whole genome shotgun (WGS) entry which is preliminary data.</text>
</comment>
<dbReference type="Proteomes" id="UP001217918">
    <property type="component" value="Unassembled WGS sequence"/>
</dbReference>
<evidence type="ECO:0000313" key="2">
    <source>
        <dbReference type="Proteomes" id="UP001217918"/>
    </source>
</evidence>
<evidence type="ECO:0000313" key="1">
    <source>
        <dbReference type="EMBL" id="KAK2071994.1"/>
    </source>
</evidence>
<reference evidence="1" key="1">
    <citation type="journal article" date="2023" name="Mol. Plant Microbe Interact.">
        <title>Elucidating the Obligate Nature and Biological Capacity of an Invasive Fungal Corn Pathogen.</title>
        <authorList>
            <person name="MacCready J.S."/>
            <person name="Roggenkamp E.M."/>
            <person name="Gdanetz K."/>
            <person name="Chilvers M.I."/>
        </authorList>
    </citation>
    <scope>NUCLEOTIDE SEQUENCE</scope>
    <source>
        <strain evidence="1">PM02</strain>
    </source>
</reference>
<accession>A0AAD9I7G7</accession>
<keyword evidence="2" id="KW-1185">Reference proteome</keyword>
<dbReference type="AlphaFoldDB" id="A0AAD9I7G7"/>
<name>A0AAD9I7G7_9PEZI</name>
<organism evidence="1 2">
    <name type="scientific">Phyllachora maydis</name>
    <dbReference type="NCBI Taxonomy" id="1825666"/>
    <lineage>
        <taxon>Eukaryota</taxon>
        <taxon>Fungi</taxon>
        <taxon>Dikarya</taxon>
        <taxon>Ascomycota</taxon>
        <taxon>Pezizomycotina</taxon>
        <taxon>Sordariomycetes</taxon>
        <taxon>Sordariomycetidae</taxon>
        <taxon>Phyllachorales</taxon>
        <taxon>Phyllachoraceae</taxon>
        <taxon>Phyllachora</taxon>
    </lineage>
</organism>
<gene>
    <name evidence="1" type="ORF">P8C59_006375</name>
</gene>
<protein>
    <submittedName>
        <fullName evidence="1">Uncharacterized protein</fullName>
    </submittedName>
</protein>
<sequence>MSSDPKVDGGIATRVIPSKPVTLRPLIVDILDTRLCDAESVFLVEGFDESIAVGSKHRLVRLLLGDGELCIQALLAAKAHSYVDGGHIFVGCYVQVNSFEARTVDSGPDYGDDMFVAEDAAVLNDDPAARKTMVYLVIEDLLTIGWNNDYIDMVKRQSMSEESKAEESTSRMEID</sequence>
<dbReference type="EMBL" id="JAQQPM010000005">
    <property type="protein sequence ID" value="KAK2071994.1"/>
    <property type="molecule type" value="Genomic_DNA"/>
</dbReference>
<proteinExistence type="predicted"/>